<comment type="caution">
    <text evidence="1">The sequence shown here is derived from an EMBL/GenBank/DDBJ whole genome shotgun (WGS) entry which is preliminary data.</text>
</comment>
<sequence>MRVLMQLSVCSLVMIVVTGCATKDSIIPNNGVPIEDVYFDNVSAKGEPVQTGEPSMVLKRRATMSELDLNPYIVRNTITPVYRMIDNPTLYIFSFPYLSDNGRVPVPGYVTEFKMFERDEYAQAGELNLNMGGK</sequence>
<organism evidence="1 2">
    <name type="scientific">Photobacterium kishitanii</name>
    <dbReference type="NCBI Taxonomy" id="318456"/>
    <lineage>
        <taxon>Bacteria</taxon>
        <taxon>Pseudomonadati</taxon>
        <taxon>Pseudomonadota</taxon>
        <taxon>Gammaproteobacteria</taxon>
        <taxon>Vibrionales</taxon>
        <taxon>Vibrionaceae</taxon>
        <taxon>Photobacterium</taxon>
    </lineage>
</organism>
<name>A0AAX0YSQ6_9GAMM</name>
<dbReference type="RefSeq" id="WP_045043106.1">
    <property type="nucleotide sequence ID" value="NZ_JAUZMV010000004.1"/>
</dbReference>
<accession>A0AAX0YSQ6</accession>
<gene>
    <name evidence="1" type="ORF">C0W53_15845</name>
</gene>
<evidence type="ECO:0008006" key="3">
    <source>
        <dbReference type="Google" id="ProtNLM"/>
    </source>
</evidence>
<proteinExistence type="predicted"/>
<evidence type="ECO:0000313" key="1">
    <source>
        <dbReference type="EMBL" id="PSX44099.1"/>
    </source>
</evidence>
<dbReference type="AlphaFoldDB" id="A0AAX0YSQ6"/>
<keyword evidence="2" id="KW-1185">Reference proteome</keyword>
<dbReference type="PROSITE" id="PS51257">
    <property type="entry name" value="PROKAR_LIPOPROTEIN"/>
    <property type="match status" value="1"/>
</dbReference>
<dbReference type="Proteomes" id="UP000240728">
    <property type="component" value="Unassembled WGS sequence"/>
</dbReference>
<dbReference type="EMBL" id="PYOZ01000010">
    <property type="protein sequence ID" value="PSX44099.1"/>
    <property type="molecule type" value="Genomic_DNA"/>
</dbReference>
<evidence type="ECO:0000313" key="2">
    <source>
        <dbReference type="Proteomes" id="UP000240728"/>
    </source>
</evidence>
<reference evidence="1 2" key="1">
    <citation type="submission" date="2018-01" db="EMBL/GenBank/DDBJ databases">
        <title>Whole genome sequencing of Histamine producing bacteria.</title>
        <authorList>
            <person name="Butler K."/>
        </authorList>
    </citation>
    <scope>NUCLEOTIDE SEQUENCE [LARGE SCALE GENOMIC DNA]</scope>
    <source>
        <strain evidence="1 2">A1-4</strain>
    </source>
</reference>
<protein>
    <recommendedName>
        <fullName evidence="3">TIGR03751 family conjugal transfer lipoprotein</fullName>
    </recommendedName>
</protein>